<dbReference type="OrthoDB" id="593448at2759"/>
<keyword evidence="2" id="KW-1185">Reference proteome</keyword>
<dbReference type="EMBL" id="JAAALK010000288">
    <property type="protein sequence ID" value="KAG8055618.1"/>
    <property type="molecule type" value="Genomic_DNA"/>
</dbReference>
<organism evidence="1 2">
    <name type="scientific">Zizania palustris</name>
    <name type="common">Northern wild rice</name>
    <dbReference type="NCBI Taxonomy" id="103762"/>
    <lineage>
        <taxon>Eukaryota</taxon>
        <taxon>Viridiplantae</taxon>
        <taxon>Streptophyta</taxon>
        <taxon>Embryophyta</taxon>
        <taxon>Tracheophyta</taxon>
        <taxon>Spermatophyta</taxon>
        <taxon>Magnoliopsida</taxon>
        <taxon>Liliopsida</taxon>
        <taxon>Poales</taxon>
        <taxon>Poaceae</taxon>
        <taxon>BOP clade</taxon>
        <taxon>Oryzoideae</taxon>
        <taxon>Oryzeae</taxon>
        <taxon>Zizaniinae</taxon>
        <taxon>Zizania</taxon>
    </lineage>
</organism>
<dbReference type="InterPro" id="IPR050426">
    <property type="entry name" value="Glycosyltransferase_28"/>
</dbReference>
<evidence type="ECO:0008006" key="3">
    <source>
        <dbReference type="Google" id="ProtNLM"/>
    </source>
</evidence>
<protein>
    <recommendedName>
        <fullName evidence="3">Glycosyltransferase family 28 N-terminal domain-containing protein</fullName>
    </recommendedName>
</protein>
<reference evidence="1" key="1">
    <citation type="journal article" date="2021" name="bioRxiv">
        <title>Whole Genome Assembly and Annotation of Northern Wild Rice, Zizania palustris L., Supports a Whole Genome Duplication in the Zizania Genus.</title>
        <authorList>
            <person name="Haas M."/>
            <person name="Kono T."/>
            <person name="Macchietto M."/>
            <person name="Millas R."/>
            <person name="McGilp L."/>
            <person name="Shao M."/>
            <person name="Duquette J."/>
            <person name="Hirsch C.N."/>
            <person name="Kimball J."/>
        </authorList>
    </citation>
    <scope>NUCLEOTIDE SEQUENCE</scope>
    <source>
        <tissue evidence="1">Fresh leaf tissue</tissue>
    </source>
</reference>
<dbReference type="Proteomes" id="UP000729402">
    <property type="component" value="Unassembled WGS sequence"/>
</dbReference>
<evidence type="ECO:0000313" key="2">
    <source>
        <dbReference type="Proteomes" id="UP000729402"/>
    </source>
</evidence>
<reference evidence="1" key="2">
    <citation type="submission" date="2021-02" db="EMBL/GenBank/DDBJ databases">
        <authorList>
            <person name="Kimball J.A."/>
            <person name="Haas M.W."/>
            <person name="Macchietto M."/>
            <person name="Kono T."/>
            <person name="Duquette J."/>
            <person name="Shao M."/>
        </authorList>
    </citation>
    <scope>NUCLEOTIDE SEQUENCE</scope>
    <source>
        <tissue evidence="1">Fresh leaf tissue</tissue>
    </source>
</reference>
<evidence type="ECO:0000313" key="1">
    <source>
        <dbReference type="EMBL" id="KAG8055618.1"/>
    </source>
</evidence>
<gene>
    <name evidence="1" type="ORF">GUJ93_ZPchr0001g30208</name>
</gene>
<name>A0A8J5RRC8_ZIZPA</name>
<proteinExistence type="predicted"/>
<comment type="caution">
    <text evidence="1">The sequence shown here is derived from an EMBL/GenBank/DDBJ whole genome shotgun (WGS) entry which is preliminary data.</text>
</comment>
<sequence>MTEIIVKALEIARQRRIINKGWGGLRTLAKPKILYIYLTTAPMIGSSAVLRSKPILLFLHLEVHHGGAGMTAAGLKATCPTAIVPFFGDQPFWEDQVHGRWVGPPTIPVDQFGLQKLVDASNFMMKPELPSNS</sequence>
<accession>A0A8J5RRC8</accession>
<dbReference type="PANTHER" id="PTHR48050:SF13">
    <property type="entry name" value="STEROL 3-BETA-GLUCOSYLTRANSFERASE UGT80A2"/>
    <property type="match status" value="1"/>
</dbReference>
<dbReference type="PANTHER" id="PTHR48050">
    <property type="entry name" value="STEROL 3-BETA-GLUCOSYLTRANSFERASE"/>
    <property type="match status" value="1"/>
</dbReference>
<dbReference type="AlphaFoldDB" id="A0A8J5RRC8"/>